<dbReference type="InterPro" id="IPR017451">
    <property type="entry name" value="F-box-assoc_interact_dom"/>
</dbReference>
<dbReference type="Pfam" id="PF00646">
    <property type="entry name" value="F-box"/>
    <property type="match status" value="1"/>
</dbReference>
<gene>
    <name evidence="3" type="primary">LOC104758684</name>
</gene>
<dbReference type="PROSITE" id="PS50181">
    <property type="entry name" value="FBOX"/>
    <property type="match status" value="1"/>
</dbReference>
<protein>
    <submittedName>
        <fullName evidence="3">F-box protein At3g22700-like</fullName>
    </submittedName>
</protein>
<dbReference type="InterPro" id="IPR050796">
    <property type="entry name" value="SCF_F-box_component"/>
</dbReference>
<dbReference type="SUPFAM" id="SSF81383">
    <property type="entry name" value="F-box domain"/>
    <property type="match status" value="1"/>
</dbReference>
<dbReference type="PANTHER" id="PTHR31672:SF13">
    <property type="entry name" value="F-BOX PROTEIN CPR30-LIKE"/>
    <property type="match status" value="1"/>
</dbReference>
<dbReference type="RefSeq" id="XP_010479891.1">
    <property type="nucleotide sequence ID" value="XM_010481589.2"/>
</dbReference>
<evidence type="ECO:0000259" key="1">
    <source>
        <dbReference type="PROSITE" id="PS50181"/>
    </source>
</evidence>
<reference evidence="3" key="2">
    <citation type="submission" date="2025-08" db="UniProtKB">
        <authorList>
            <consortium name="RefSeq"/>
        </authorList>
    </citation>
    <scope>IDENTIFICATION</scope>
    <source>
        <tissue evidence="3">Leaf</tissue>
    </source>
</reference>
<name>A0ABM0X332_CAMSA</name>
<dbReference type="NCBIfam" id="TIGR01640">
    <property type="entry name" value="F_box_assoc_1"/>
    <property type="match status" value="1"/>
</dbReference>
<evidence type="ECO:0000313" key="3">
    <source>
        <dbReference type="RefSeq" id="XP_010479891.1"/>
    </source>
</evidence>
<dbReference type="PANTHER" id="PTHR31672">
    <property type="entry name" value="BNACNNG10540D PROTEIN"/>
    <property type="match status" value="1"/>
</dbReference>
<dbReference type="InterPro" id="IPR036047">
    <property type="entry name" value="F-box-like_dom_sf"/>
</dbReference>
<dbReference type="GeneID" id="104758684"/>
<dbReference type="InterPro" id="IPR006527">
    <property type="entry name" value="F-box-assoc_dom_typ1"/>
</dbReference>
<organism evidence="2 3">
    <name type="scientific">Camelina sativa</name>
    <name type="common">False flax</name>
    <name type="synonym">Myagrum sativum</name>
    <dbReference type="NCBI Taxonomy" id="90675"/>
    <lineage>
        <taxon>Eukaryota</taxon>
        <taxon>Viridiplantae</taxon>
        <taxon>Streptophyta</taxon>
        <taxon>Embryophyta</taxon>
        <taxon>Tracheophyta</taxon>
        <taxon>Spermatophyta</taxon>
        <taxon>Magnoliopsida</taxon>
        <taxon>eudicotyledons</taxon>
        <taxon>Gunneridae</taxon>
        <taxon>Pentapetalae</taxon>
        <taxon>rosids</taxon>
        <taxon>malvids</taxon>
        <taxon>Brassicales</taxon>
        <taxon>Brassicaceae</taxon>
        <taxon>Camelineae</taxon>
        <taxon>Camelina</taxon>
    </lineage>
</organism>
<dbReference type="CDD" id="cd22157">
    <property type="entry name" value="F-box_AtFBW1-like"/>
    <property type="match status" value="1"/>
</dbReference>
<evidence type="ECO:0000313" key="2">
    <source>
        <dbReference type="Proteomes" id="UP000694864"/>
    </source>
</evidence>
<proteinExistence type="predicted"/>
<dbReference type="InterPro" id="IPR001810">
    <property type="entry name" value="F-box_dom"/>
</dbReference>
<dbReference type="Gene3D" id="1.20.1280.50">
    <property type="match status" value="1"/>
</dbReference>
<accession>A0ABM0X332</accession>
<keyword evidence="2" id="KW-1185">Reference proteome</keyword>
<dbReference type="SMART" id="SM00256">
    <property type="entry name" value="FBOX"/>
    <property type="match status" value="1"/>
</dbReference>
<dbReference type="Pfam" id="PF07734">
    <property type="entry name" value="FBA_1"/>
    <property type="match status" value="1"/>
</dbReference>
<feature type="domain" description="F-box" evidence="1">
    <location>
        <begin position="1"/>
        <end position="44"/>
    </location>
</feature>
<sequence>MSDLPLDLVEEILSRVPATSVKRLRSTCKRWKAIFKDERFIEKHLSKAPKESMVLMLNGDRVCPVSVNLNVAPPAMEFEGALGLKDSQSSLEEVDIVDVFYCDGLLLCHTKDCRLVVWNPCLGETTWILGTTDDKVYSRFTLGYIQNNKSCRSYKILRWWGYFSTKQFEIYEFSSDSWRVLKDVGFDWAIDIQYHGYGSGASSSLKGNTYWVATDTKEHYEFVLCFDFTAERFKRLRLPVFQIHGEVTLSVGREEQLSALKRSFDRSKIEMWVTNKKIDIESELLWSKSYIVDLPIFSYPFDIFTSLLIDAEKKVSLCCNICVVCGGKLVEVYTIGEDGEYYTETPIQGRVSHNSRPVIFNYVPSLFQIK</sequence>
<dbReference type="Proteomes" id="UP000694864">
    <property type="component" value="Chromosome 17"/>
</dbReference>
<reference evidence="2" key="1">
    <citation type="journal article" date="2014" name="Nat. Commun.">
        <title>The emerging biofuel crop Camelina sativa retains a highly undifferentiated hexaploid genome structure.</title>
        <authorList>
            <person name="Kagale S."/>
            <person name="Koh C."/>
            <person name="Nixon J."/>
            <person name="Bollina V."/>
            <person name="Clarke W.E."/>
            <person name="Tuteja R."/>
            <person name="Spillane C."/>
            <person name="Robinson S.J."/>
            <person name="Links M.G."/>
            <person name="Clarke C."/>
            <person name="Higgins E.E."/>
            <person name="Huebert T."/>
            <person name="Sharpe A.G."/>
            <person name="Parkin I.A."/>
        </authorList>
    </citation>
    <scope>NUCLEOTIDE SEQUENCE [LARGE SCALE GENOMIC DNA]</scope>
    <source>
        <strain evidence="2">cv. DH55</strain>
    </source>
</reference>